<gene>
    <name evidence="1" type="ORF">QHF89_12910</name>
</gene>
<reference evidence="1 2" key="1">
    <citation type="submission" date="2023-04" db="EMBL/GenBank/DDBJ databases">
        <title>The genome sequence of Polyangium sorediatum DSM14670.</title>
        <authorList>
            <person name="Zhang X."/>
        </authorList>
    </citation>
    <scope>NUCLEOTIDE SEQUENCE [LARGE SCALE GENOMIC DNA]</scope>
    <source>
        <strain evidence="1 2">DSM 14670</strain>
    </source>
</reference>
<dbReference type="RefSeq" id="WP_284720426.1">
    <property type="nucleotide sequence ID" value="NZ_JARZHI010000008.1"/>
</dbReference>
<protein>
    <submittedName>
        <fullName evidence="1">Uncharacterized protein</fullName>
    </submittedName>
</protein>
<name>A0ABT6NQ39_9BACT</name>
<dbReference type="Proteomes" id="UP001160301">
    <property type="component" value="Unassembled WGS sequence"/>
</dbReference>
<evidence type="ECO:0000313" key="1">
    <source>
        <dbReference type="EMBL" id="MDI1430408.1"/>
    </source>
</evidence>
<evidence type="ECO:0000313" key="2">
    <source>
        <dbReference type="Proteomes" id="UP001160301"/>
    </source>
</evidence>
<sequence>MHDFLHLDRVWFLGAIVSLVALACSSSTGGTTTSTGSAGSSTGGGSAGGMGGLGGLGGLGGMGQGGNQGGEGGINFTSGSGGGIPAVDVDVVLTADNAYSFGYGDAAGITNFIQGSRAQTAGQIFNCGEGPEAYLVPAAEAPPSAYLYIVTWDDLSVTQGVLGQFRRGTGAPLYTGDSQFEACATGINMQSSQTGPTQTEINEQITLCNNGSGDDATTSGGWVNAAGAVTTGAIGSLAVGEANDPTPGGTFPPTCPTGSAPPGTASIDPEAHWMWYQPGGITNPFQSTGSNTFRAYLIFRIAAEDIPLPPK</sequence>
<comment type="caution">
    <text evidence="1">The sequence shown here is derived from an EMBL/GenBank/DDBJ whole genome shotgun (WGS) entry which is preliminary data.</text>
</comment>
<accession>A0ABT6NQ39</accession>
<organism evidence="1 2">
    <name type="scientific">Polyangium sorediatum</name>
    <dbReference type="NCBI Taxonomy" id="889274"/>
    <lineage>
        <taxon>Bacteria</taxon>
        <taxon>Pseudomonadati</taxon>
        <taxon>Myxococcota</taxon>
        <taxon>Polyangia</taxon>
        <taxon>Polyangiales</taxon>
        <taxon>Polyangiaceae</taxon>
        <taxon>Polyangium</taxon>
    </lineage>
</organism>
<proteinExistence type="predicted"/>
<keyword evidence="2" id="KW-1185">Reference proteome</keyword>
<dbReference type="EMBL" id="JARZHI010000008">
    <property type="protein sequence ID" value="MDI1430408.1"/>
    <property type="molecule type" value="Genomic_DNA"/>
</dbReference>